<sequence length="346" mass="38253">MSTGTARRVSRQDIQLVRSLIERCLQLDMNRKEVVETLLNHEKIDPSFTEHVWQKLEEENQEFFNAYYLRLMVKSQIIEFNRLLEQQARMMHQIHPCAVTALSSSNGSHVQPIHQSCYAPEHTGPALKQDDIDNPVGVSLGNAYSNGTQPVHSTMHTAVDMSSHARNDAAPQSSNMGLFQGMNGGMIKVETGYSNSSPYMFGTEGNVLDARQSIGNASVASFASVDSNTPSFNESLLDPDPSSFGFINQITRNFSLSDLTADFSQGSDILESYGRCPFLPTEADNILDTCENGDRLGNDFLYPLIVAFNIQQTQLAVQEKCILCNASSQTFGAFQLLSDELLSSCI</sequence>
<dbReference type="PANTHER" id="PTHR31871:SF1">
    <property type="entry name" value="HISTIDINE-TRNA LIGASE"/>
    <property type="match status" value="1"/>
</dbReference>
<gene>
    <name evidence="1" type="ORF">SDJN03_12257</name>
</gene>
<evidence type="ECO:0008006" key="3">
    <source>
        <dbReference type="Google" id="ProtNLM"/>
    </source>
</evidence>
<evidence type="ECO:0000313" key="1">
    <source>
        <dbReference type="EMBL" id="KAG6595704.1"/>
    </source>
</evidence>
<dbReference type="Pfam" id="PF09713">
    <property type="entry name" value="A_thal_3526"/>
    <property type="match status" value="1"/>
</dbReference>
<keyword evidence="2" id="KW-1185">Reference proteome</keyword>
<dbReference type="NCBIfam" id="TIGR01589">
    <property type="entry name" value="A_thal_3526"/>
    <property type="match status" value="1"/>
</dbReference>
<comment type="caution">
    <text evidence="1">The sequence shown here is derived from an EMBL/GenBank/DDBJ whole genome shotgun (WGS) entry which is preliminary data.</text>
</comment>
<accession>A0AAV6NG71</accession>
<dbReference type="PANTHER" id="PTHR31871">
    <property type="entry name" value="OS02G0137100 PROTEIN"/>
    <property type="match status" value="1"/>
</dbReference>
<evidence type="ECO:0000313" key="2">
    <source>
        <dbReference type="Proteomes" id="UP000685013"/>
    </source>
</evidence>
<dbReference type="EMBL" id="JAGKQH010000007">
    <property type="protein sequence ID" value="KAG6595704.1"/>
    <property type="molecule type" value="Genomic_DNA"/>
</dbReference>
<dbReference type="AlphaFoldDB" id="A0AAV6NG71"/>
<name>A0AAV6NG71_9ROSI</name>
<reference evidence="1 2" key="1">
    <citation type="journal article" date="2021" name="Hortic Res">
        <title>The domestication of Cucurbita argyrosperma as revealed by the genome of its wild relative.</title>
        <authorList>
            <person name="Barrera-Redondo J."/>
            <person name="Sanchez-de la Vega G."/>
            <person name="Aguirre-Liguori J.A."/>
            <person name="Castellanos-Morales G."/>
            <person name="Gutierrez-Guerrero Y.T."/>
            <person name="Aguirre-Dugua X."/>
            <person name="Aguirre-Planter E."/>
            <person name="Tenaillon M.I."/>
            <person name="Lira-Saade R."/>
            <person name="Eguiarte L.E."/>
        </authorList>
    </citation>
    <scope>NUCLEOTIDE SEQUENCE [LARGE SCALE GENOMIC DNA]</scope>
    <source>
        <strain evidence="1">JBR-2021</strain>
    </source>
</reference>
<feature type="non-terminal residue" evidence="1">
    <location>
        <position position="1"/>
    </location>
</feature>
<proteinExistence type="predicted"/>
<protein>
    <recommendedName>
        <fullName evidence="3">Angiotensin-converting enzyme 2</fullName>
    </recommendedName>
</protein>
<dbReference type="InterPro" id="IPR006476">
    <property type="entry name" value="CHP01589_pln"/>
</dbReference>
<organism evidence="1 2">
    <name type="scientific">Cucurbita argyrosperma subsp. sororia</name>
    <dbReference type="NCBI Taxonomy" id="37648"/>
    <lineage>
        <taxon>Eukaryota</taxon>
        <taxon>Viridiplantae</taxon>
        <taxon>Streptophyta</taxon>
        <taxon>Embryophyta</taxon>
        <taxon>Tracheophyta</taxon>
        <taxon>Spermatophyta</taxon>
        <taxon>Magnoliopsida</taxon>
        <taxon>eudicotyledons</taxon>
        <taxon>Gunneridae</taxon>
        <taxon>Pentapetalae</taxon>
        <taxon>rosids</taxon>
        <taxon>fabids</taxon>
        <taxon>Cucurbitales</taxon>
        <taxon>Cucurbitaceae</taxon>
        <taxon>Cucurbiteae</taxon>
        <taxon>Cucurbita</taxon>
    </lineage>
</organism>
<dbReference type="Proteomes" id="UP000685013">
    <property type="component" value="Chromosome 7"/>
</dbReference>